<reference evidence="3 4" key="1">
    <citation type="submission" date="2018-11" db="EMBL/GenBank/DDBJ databases">
        <title>Genomic Encyclopedia of Type Strains, Phase IV (KMG-IV): sequencing the most valuable type-strain genomes for metagenomic binning, comparative biology and taxonomic classification.</title>
        <authorList>
            <person name="Goeker M."/>
        </authorList>
    </citation>
    <scope>NUCLEOTIDE SEQUENCE [LARGE SCALE GENOMIC DNA]</scope>
    <source>
        <strain evidence="3 4">DSM 100275</strain>
    </source>
</reference>
<name>A0A3N1Y327_9GAMM</name>
<comment type="caution">
    <text evidence="3">The sequence shown here is derived from an EMBL/GenBank/DDBJ whole genome shotgun (WGS) entry which is preliminary data.</text>
</comment>
<dbReference type="InterPro" id="IPR036873">
    <property type="entry name" value="Rhodanese-like_dom_sf"/>
</dbReference>
<dbReference type="RefSeq" id="WP_123400958.1">
    <property type="nucleotide sequence ID" value="NZ_RJVI01000002.1"/>
</dbReference>
<accession>A0A3N1Y327</accession>
<dbReference type="EMBL" id="RJVI01000002">
    <property type="protein sequence ID" value="ROR31972.1"/>
    <property type="molecule type" value="Genomic_DNA"/>
</dbReference>
<protein>
    <submittedName>
        <fullName evidence="3">Rhodanese-related sulfurtransferase</fullName>
    </submittedName>
</protein>
<dbReference type="PROSITE" id="PS50206">
    <property type="entry name" value="RHODANESE_3"/>
    <property type="match status" value="1"/>
</dbReference>
<proteinExistence type="predicted"/>
<dbReference type="Pfam" id="PF00581">
    <property type="entry name" value="Rhodanese"/>
    <property type="match status" value="1"/>
</dbReference>
<feature type="domain" description="Rhodanese" evidence="2">
    <location>
        <begin position="34"/>
        <end position="123"/>
    </location>
</feature>
<dbReference type="OrthoDB" id="9814704at2"/>
<dbReference type="AlphaFoldDB" id="A0A3N1Y327"/>
<sequence length="153" mass="15595">MRRLAAVLLALAAGAAAAQVGAVDAAALARWLEAGEAVTVIDLRPQGDYLAGTPVGALHADPARPEAVGLPEGGGRAVLLLPADADEGLVARWGAALARTGYRAYRLAGGVEAWKAAGLALEVPGVGRVRPDSVPFVVPRGLCEMNTPAQVFR</sequence>
<dbReference type="Proteomes" id="UP000276634">
    <property type="component" value="Unassembled WGS sequence"/>
</dbReference>
<evidence type="ECO:0000256" key="1">
    <source>
        <dbReference type="SAM" id="SignalP"/>
    </source>
</evidence>
<feature type="chain" id="PRO_5042924210" evidence="1">
    <location>
        <begin position="19"/>
        <end position="153"/>
    </location>
</feature>
<keyword evidence="3" id="KW-0808">Transferase</keyword>
<feature type="signal peptide" evidence="1">
    <location>
        <begin position="1"/>
        <end position="18"/>
    </location>
</feature>
<dbReference type="InterPro" id="IPR001763">
    <property type="entry name" value="Rhodanese-like_dom"/>
</dbReference>
<gene>
    <name evidence="3" type="ORF">EDC57_1154</name>
</gene>
<evidence type="ECO:0000313" key="3">
    <source>
        <dbReference type="EMBL" id="ROR31972.1"/>
    </source>
</evidence>
<keyword evidence="1" id="KW-0732">Signal</keyword>
<dbReference type="GO" id="GO:0016740">
    <property type="term" value="F:transferase activity"/>
    <property type="evidence" value="ECO:0007669"/>
    <property type="project" value="UniProtKB-KW"/>
</dbReference>
<dbReference type="SUPFAM" id="SSF52821">
    <property type="entry name" value="Rhodanese/Cell cycle control phosphatase"/>
    <property type="match status" value="1"/>
</dbReference>
<evidence type="ECO:0000313" key="4">
    <source>
        <dbReference type="Proteomes" id="UP000276634"/>
    </source>
</evidence>
<keyword evidence="4" id="KW-1185">Reference proteome</keyword>
<dbReference type="Gene3D" id="3.40.250.10">
    <property type="entry name" value="Rhodanese-like domain"/>
    <property type="match status" value="1"/>
</dbReference>
<evidence type="ECO:0000259" key="2">
    <source>
        <dbReference type="PROSITE" id="PS50206"/>
    </source>
</evidence>
<organism evidence="3 4">
    <name type="scientific">Inmirania thermothiophila</name>
    <dbReference type="NCBI Taxonomy" id="1750597"/>
    <lineage>
        <taxon>Bacteria</taxon>
        <taxon>Pseudomonadati</taxon>
        <taxon>Pseudomonadota</taxon>
        <taxon>Gammaproteobacteria</taxon>
        <taxon>Chromatiales</taxon>
        <taxon>Ectothiorhodospiraceae</taxon>
        <taxon>Inmirania</taxon>
    </lineage>
</organism>